<dbReference type="PROSITE" id="PS50181">
    <property type="entry name" value="FBOX"/>
    <property type="match status" value="1"/>
</dbReference>
<sequence>MKFRKNRTHWISQNCRTILPTKHRRILFPRLAAAMATRRAKKRKWHEAELVAGVRPPASGKREVGEGPDLISNLPDGVLCDIISLLPTEDGARTQILSTRWRPLFRSAPLNLDVELRRKDEPASSGLVSRILAEHQARCRRLALIWHGYESDHVFPLLNGWLESPAFKGLSEFDLWLKQEEICQKLRFVPTWEVPYGLPLSLLRLLPKLRILSIKCTCYVIHFPSTTTLAGDLHFHELKQLTLKGVVVSEGFLHGLLAGCTVLESLVLSGLEGACGFRINSSTLRRLGVSSGFGWTDELLREVIVEDAPVLEKLFLCGRDHNLSVRVLYAPKLDFLGSLPEGFTKGKLETNVLQGIVAVNLMNVVRTVKVLVLRMSPPSVDDAIDFVTFFPCLEKLYILLFRDGASKRARHHFPLGYIECLELHLKKVVLINYHGSPRDVHFARFFLLNAKVLELMEFATRKSEGRKKCISEWIASQPMKLQLDNRASQGAQFNFTDASYYDDGIHIGHIHDLTVSDPFDRSLCRCRDIDVL</sequence>
<dbReference type="CDD" id="cd22160">
    <property type="entry name" value="F-box_AtFBL13-like"/>
    <property type="match status" value="1"/>
</dbReference>
<dbReference type="InterPro" id="IPR055302">
    <property type="entry name" value="F-box_dom-containing"/>
</dbReference>
<dbReference type="Gene3D" id="3.80.10.10">
    <property type="entry name" value="Ribonuclease Inhibitor"/>
    <property type="match status" value="1"/>
</dbReference>
<dbReference type="InterPro" id="IPR006566">
    <property type="entry name" value="FBD"/>
</dbReference>
<dbReference type="Pfam" id="PF24758">
    <property type="entry name" value="LRR_At5g56370"/>
    <property type="match status" value="1"/>
</dbReference>
<evidence type="ECO:0000259" key="1">
    <source>
        <dbReference type="PROSITE" id="PS50181"/>
    </source>
</evidence>
<reference evidence="2" key="1">
    <citation type="submission" date="2018-08" db="EMBL/GenBank/DDBJ databases">
        <authorList>
            <person name="Rossello M."/>
        </authorList>
    </citation>
    <scope>NUCLEOTIDE SEQUENCE [LARGE SCALE GENOMIC DNA]</scope>
    <source>
        <strain evidence="2">cv. Chinese Spring</strain>
    </source>
</reference>
<dbReference type="Gramene" id="TraesWEE_scaffold_007212_01G000300.1">
    <property type="protein sequence ID" value="TraesWEE_scaffold_007212_01G000300.1"/>
    <property type="gene ID" value="TraesWEE_scaffold_007212_01G000300"/>
</dbReference>
<evidence type="ECO:0000313" key="2">
    <source>
        <dbReference type="EnsemblPlants" id="TraesCS7A02G414200.1"/>
    </source>
</evidence>
<dbReference type="InterPro" id="IPR001810">
    <property type="entry name" value="F-box_dom"/>
</dbReference>
<name>A0A3B6RNS4_WHEAT</name>
<dbReference type="InterPro" id="IPR053781">
    <property type="entry name" value="F-box_AtFBL13-like"/>
</dbReference>
<dbReference type="SUPFAM" id="SSF52047">
    <property type="entry name" value="RNI-like"/>
    <property type="match status" value="1"/>
</dbReference>
<evidence type="ECO:0000313" key="3">
    <source>
        <dbReference type="Proteomes" id="UP000019116"/>
    </source>
</evidence>
<dbReference type="Gramene" id="TraesCAD_scaffold_010866_01G000200.1">
    <property type="protein sequence ID" value="TraesCAD_scaffold_010866_01G000200.1"/>
    <property type="gene ID" value="TraesCAD_scaffold_010866_01G000200"/>
</dbReference>
<dbReference type="InterPro" id="IPR055411">
    <property type="entry name" value="LRR_FXL15/At3g58940/PEG3-like"/>
</dbReference>
<dbReference type="PANTHER" id="PTHR32141">
    <property type="match status" value="1"/>
</dbReference>
<dbReference type="InterPro" id="IPR036047">
    <property type="entry name" value="F-box-like_dom_sf"/>
</dbReference>
<dbReference type="Gramene" id="TraesCS7A03G1002300.1">
    <property type="protein sequence ID" value="TraesCS7A03G1002300.1.CDS"/>
    <property type="gene ID" value="TraesCS7A03G1002300"/>
</dbReference>
<dbReference type="Pfam" id="PF08387">
    <property type="entry name" value="FBD"/>
    <property type="match status" value="1"/>
</dbReference>
<dbReference type="Proteomes" id="UP000019116">
    <property type="component" value="Chromosome 7A"/>
</dbReference>
<proteinExistence type="predicted"/>
<dbReference type="PANTHER" id="PTHR32141:SF158">
    <property type="entry name" value="EXPRESSED PROTEIN"/>
    <property type="match status" value="1"/>
</dbReference>
<dbReference type="AlphaFoldDB" id="A0A3B6RNS4"/>
<dbReference type="InterPro" id="IPR032675">
    <property type="entry name" value="LRR_dom_sf"/>
</dbReference>
<dbReference type="SUPFAM" id="SSF81383">
    <property type="entry name" value="F-box domain"/>
    <property type="match status" value="1"/>
</dbReference>
<dbReference type="STRING" id="4565.A0A3B6RNS4"/>
<dbReference type="SMART" id="SM00579">
    <property type="entry name" value="FBD"/>
    <property type="match status" value="1"/>
</dbReference>
<protein>
    <recommendedName>
        <fullName evidence="1">F-box domain-containing protein</fullName>
    </recommendedName>
</protein>
<organism evidence="2">
    <name type="scientific">Triticum aestivum</name>
    <name type="common">Wheat</name>
    <dbReference type="NCBI Taxonomy" id="4565"/>
    <lineage>
        <taxon>Eukaryota</taxon>
        <taxon>Viridiplantae</taxon>
        <taxon>Streptophyta</taxon>
        <taxon>Embryophyta</taxon>
        <taxon>Tracheophyta</taxon>
        <taxon>Spermatophyta</taxon>
        <taxon>Magnoliopsida</taxon>
        <taxon>Liliopsida</taxon>
        <taxon>Poales</taxon>
        <taxon>Poaceae</taxon>
        <taxon>BOP clade</taxon>
        <taxon>Pooideae</taxon>
        <taxon>Triticodae</taxon>
        <taxon>Triticeae</taxon>
        <taxon>Triticinae</taxon>
        <taxon>Triticum</taxon>
    </lineage>
</organism>
<accession>A0A3B6RNS4</accession>
<dbReference type="Gramene" id="TraesCS7A02G414200.1">
    <property type="protein sequence ID" value="TraesCS7A02G414200.1"/>
    <property type="gene ID" value="TraesCS7A02G414200"/>
</dbReference>
<gene>
    <name evidence="2" type="primary">LOC123152624</name>
</gene>
<feature type="domain" description="F-box" evidence="1">
    <location>
        <begin position="68"/>
        <end position="119"/>
    </location>
</feature>
<dbReference type="OMA" id="PCIRNEG"/>
<dbReference type="OrthoDB" id="584579at2759"/>
<reference evidence="2" key="2">
    <citation type="submission" date="2018-10" db="UniProtKB">
        <authorList>
            <consortium name="EnsemblPlants"/>
        </authorList>
    </citation>
    <scope>IDENTIFICATION</scope>
</reference>
<keyword evidence="3" id="KW-1185">Reference proteome</keyword>
<dbReference type="EnsemblPlants" id="TraesCS7A02G414200.1">
    <property type="protein sequence ID" value="TraesCS7A02G414200.1"/>
    <property type="gene ID" value="TraesCS7A02G414200"/>
</dbReference>